<organism evidence="1 2">
    <name type="scientific">Racocetra persica</name>
    <dbReference type="NCBI Taxonomy" id="160502"/>
    <lineage>
        <taxon>Eukaryota</taxon>
        <taxon>Fungi</taxon>
        <taxon>Fungi incertae sedis</taxon>
        <taxon>Mucoromycota</taxon>
        <taxon>Glomeromycotina</taxon>
        <taxon>Glomeromycetes</taxon>
        <taxon>Diversisporales</taxon>
        <taxon>Gigasporaceae</taxon>
        <taxon>Racocetra</taxon>
    </lineage>
</organism>
<evidence type="ECO:0000313" key="1">
    <source>
        <dbReference type="EMBL" id="CAG8795452.1"/>
    </source>
</evidence>
<name>A0ACA9RJW7_9GLOM</name>
<gene>
    <name evidence="1" type="ORF">RPERSI_LOCUS19961</name>
</gene>
<feature type="non-terminal residue" evidence="1">
    <location>
        <position position="1"/>
    </location>
</feature>
<dbReference type="Proteomes" id="UP000789920">
    <property type="component" value="Unassembled WGS sequence"/>
</dbReference>
<dbReference type="EMBL" id="CAJVQC010055531">
    <property type="protein sequence ID" value="CAG8795452.1"/>
    <property type="molecule type" value="Genomic_DNA"/>
</dbReference>
<sequence length="69" mass="7639">ILTYNASAQLVNVTSPEAGSTIHKPFYGKVAWKYNNNLRDSVVNVSILGYHCNVPACTPVFTSYWSQTT</sequence>
<evidence type="ECO:0000313" key="2">
    <source>
        <dbReference type="Proteomes" id="UP000789920"/>
    </source>
</evidence>
<accession>A0ACA9RJW7</accession>
<comment type="caution">
    <text evidence="1">The sequence shown here is derived from an EMBL/GenBank/DDBJ whole genome shotgun (WGS) entry which is preliminary data.</text>
</comment>
<protein>
    <submittedName>
        <fullName evidence="1">27065_t:CDS:1</fullName>
    </submittedName>
</protein>
<reference evidence="1" key="1">
    <citation type="submission" date="2021-06" db="EMBL/GenBank/DDBJ databases">
        <authorList>
            <person name="Kallberg Y."/>
            <person name="Tangrot J."/>
            <person name="Rosling A."/>
        </authorList>
    </citation>
    <scope>NUCLEOTIDE SEQUENCE</scope>
    <source>
        <strain evidence="1">MA461A</strain>
    </source>
</reference>
<proteinExistence type="predicted"/>
<keyword evidence="2" id="KW-1185">Reference proteome</keyword>
<feature type="non-terminal residue" evidence="1">
    <location>
        <position position="69"/>
    </location>
</feature>